<accession>A0AAP9INH6</accession>
<dbReference type="EMBL" id="JBIXKD010000003">
    <property type="protein sequence ID" value="MFJ5320405.1"/>
    <property type="molecule type" value="Genomic_DNA"/>
</dbReference>
<dbReference type="InterPro" id="IPR009045">
    <property type="entry name" value="Zn_M74/Hedgehog-like"/>
</dbReference>
<dbReference type="CDD" id="cd14845">
    <property type="entry name" value="L-Ala-D-Glu_peptidase_like"/>
    <property type="match status" value="1"/>
</dbReference>
<dbReference type="EMBL" id="CP046377">
    <property type="protein sequence ID" value="QHQ26374.1"/>
    <property type="molecule type" value="Genomic_DNA"/>
</dbReference>
<dbReference type="InterPro" id="IPR039561">
    <property type="entry name" value="Peptidase_M15C"/>
</dbReference>
<dbReference type="AlphaFoldDB" id="A0AAP9INH6"/>
<dbReference type="RefSeq" id="WP_044205690.1">
    <property type="nucleotide sequence ID" value="NZ_CP046377.1"/>
</dbReference>
<reference evidence="4" key="1">
    <citation type="submission" date="2019-11" db="EMBL/GenBank/DDBJ databases">
        <authorList>
            <person name="Jee S."/>
        </authorList>
    </citation>
    <scope>NUCLEOTIDE SEQUENCE [LARGE SCALE GENOMIC DNA]</scope>
    <source>
        <strain evidence="4">PZ1</strain>
    </source>
</reference>
<reference evidence="3" key="2">
    <citation type="journal article" date="2022" name="Plant Pathol J">
        <title>Comparative Genomic Analysis of Pathogenic Factors of Pectobacterium Species Isolated in South Korea Using Whole-Genome Sequencing.</title>
        <authorList>
            <person name="Jee S."/>
            <person name="Kang I.J."/>
            <person name="Bak G."/>
            <person name="Kang S."/>
            <person name="Lee J."/>
            <person name="Heu S."/>
            <person name="Hwang I."/>
        </authorList>
    </citation>
    <scope>NUCLEOTIDE SEQUENCE</scope>
    <source>
        <strain evidence="3">PZ1</strain>
    </source>
</reference>
<evidence type="ECO:0000313" key="4">
    <source>
        <dbReference type="Proteomes" id="UP000464054"/>
    </source>
</evidence>
<feature type="domain" description="Peptidase M15C" evidence="1">
    <location>
        <begin position="55"/>
        <end position="120"/>
    </location>
</feature>
<dbReference type="Pfam" id="PF13539">
    <property type="entry name" value="Peptidase_M15_4"/>
    <property type="match status" value="1"/>
</dbReference>
<reference evidence="2 5" key="3">
    <citation type="submission" date="2024-10" db="EMBL/GenBank/DDBJ databases">
        <authorList>
            <person name="Lu C.-H."/>
        </authorList>
    </citation>
    <scope>NUCLEOTIDE SEQUENCE [LARGE SCALE GENOMIC DNA]</scope>
    <source>
        <strain evidence="2 5">22QBSP01-2</strain>
    </source>
</reference>
<dbReference type="Gene3D" id="3.30.1380.10">
    <property type="match status" value="1"/>
</dbReference>
<evidence type="ECO:0000313" key="5">
    <source>
        <dbReference type="Proteomes" id="UP001617714"/>
    </source>
</evidence>
<keyword evidence="5" id="KW-1185">Reference proteome</keyword>
<evidence type="ECO:0000313" key="2">
    <source>
        <dbReference type="EMBL" id="MFJ5320405.1"/>
    </source>
</evidence>
<dbReference type="Proteomes" id="UP000464054">
    <property type="component" value="Chromosome"/>
</dbReference>
<dbReference type="Proteomes" id="UP001617714">
    <property type="component" value="Unassembled WGS sequence"/>
</dbReference>
<name>A0AAP9INH6_9GAMM</name>
<evidence type="ECO:0000259" key="1">
    <source>
        <dbReference type="Pfam" id="PF13539"/>
    </source>
</evidence>
<sequence length="127" mass="14445">MFIFGSVSEKNLIGVHCDLVRVARRALELTTIDFRVIEGLRTKERQRQLVNSGASTTMNSRHLTGHAIDIVPLPDGKVSWDWKYFYPLAEAMKRAADELGVPLEWGGDWKTFKDGPHFQLSQQDYPA</sequence>
<organism evidence="3 4">
    <name type="scientific">Pectobacterium parvum</name>
    <dbReference type="NCBI Taxonomy" id="2778550"/>
    <lineage>
        <taxon>Bacteria</taxon>
        <taxon>Pseudomonadati</taxon>
        <taxon>Pseudomonadota</taxon>
        <taxon>Gammaproteobacteria</taxon>
        <taxon>Enterobacterales</taxon>
        <taxon>Pectobacteriaceae</taxon>
        <taxon>Pectobacterium</taxon>
    </lineage>
</organism>
<dbReference type="GO" id="GO:0008233">
    <property type="term" value="F:peptidase activity"/>
    <property type="evidence" value="ECO:0007669"/>
    <property type="project" value="InterPro"/>
</dbReference>
<proteinExistence type="predicted"/>
<protein>
    <submittedName>
        <fullName evidence="2">M15 family metallopeptidase</fullName>
    </submittedName>
    <submittedName>
        <fullName evidence="3">M15 family peptidase</fullName>
    </submittedName>
</protein>
<evidence type="ECO:0000313" key="3">
    <source>
        <dbReference type="EMBL" id="QHQ26374.1"/>
    </source>
</evidence>
<dbReference type="SUPFAM" id="SSF55166">
    <property type="entry name" value="Hedgehog/DD-peptidase"/>
    <property type="match status" value="1"/>
</dbReference>
<gene>
    <name evidence="2" type="ORF">ACIPSN_03275</name>
    <name evidence="3" type="ORF">GMX10_21835</name>
</gene>